<accession>A0A0A9A3B0</accession>
<evidence type="ECO:0000313" key="2">
    <source>
        <dbReference type="EMBL" id="JAD43505.1"/>
    </source>
</evidence>
<keyword evidence="1" id="KW-0732">Signal</keyword>
<reference evidence="2" key="1">
    <citation type="submission" date="2014-09" db="EMBL/GenBank/DDBJ databases">
        <authorList>
            <person name="Magalhaes I.L.F."/>
            <person name="Oliveira U."/>
            <person name="Santos F.R."/>
            <person name="Vidigal T.H.D.A."/>
            <person name="Brescovit A.D."/>
            <person name="Santos A.J."/>
        </authorList>
    </citation>
    <scope>NUCLEOTIDE SEQUENCE</scope>
    <source>
        <tissue evidence="2">Shoot tissue taken approximately 20 cm above the soil surface</tissue>
    </source>
</reference>
<name>A0A0A9A3B0_ARUDO</name>
<dbReference type="EMBL" id="GBRH01254390">
    <property type="protein sequence ID" value="JAD43505.1"/>
    <property type="molecule type" value="Transcribed_RNA"/>
</dbReference>
<reference evidence="2" key="2">
    <citation type="journal article" date="2015" name="Data Brief">
        <title>Shoot transcriptome of the giant reed, Arundo donax.</title>
        <authorList>
            <person name="Barrero R.A."/>
            <person name="Guerrero F.D."/>
            <person name="Moolhuijzen P."/>
            <person name="Goolsby J.A."/>
            <person name="Tidwell J."/>
            <person name="Bellgard S.E."/>
            <person name="Bellgard M.I."/>
        </authorList>
    </citation>
    <scope>NUCLEOTIDE SEQUENCE</scope>
    <source>
        <tissue evidence="2">Shoot tissue taken approximately 20 cm above the soil surface</tissue>
    </source>
</reference>
<sequence>MPTTLSASIRTLILHLQGMISALSCWQSSSGGVSLMLEQMLSRWLRRGQEKGGLFFQG</sequence>
<dbReference type="AlphaFoldDB" id="A0A0A9A3B0"/>
<proteinExistence type="predicted"/>
<protein>
    <submittedName>
        <fullName evidence="2">Uncharacterized protein</fullName>
    </submittedName>
</protein>
<organism evidence="2">
    <name type="scientific">Arundo donax</name>
    <name type="common">Giant reed</name>
    <name type="synonym">Donax arundinaceus</name>
    <dbReference type="NCBI Taxonomy" id="35708"/>
    <lineage>
        <taxon>Eukaryota</taxon>
        <taxon>Viridiplantae</taxon>
        <taxon>Streptophyta</taxon>
        <taxon>Embryophyta</taxon>
        <taxon>Tracheophyta</taxon>
        <taxon>Spermatophyta</taxon>
        <taxon>Magnoliopsida</taxon>
        <taxon>Liliopsida</taxon>
        <taxon>Poales</taxon>
        <taxon>Poaceae</taxon>
        <taxon>PACMAD clade</taxon>
        <taxon>Arundinoideae</taxon>
        <taxon>Arundineae</taxon>
        <taxon>Arundo</taxon>
    </lineage>
</organism>
<evidence type="ECO:0000256" key="1">
    <source>
        <dbReference type="SAM" id="SignalP"/>
    </source>
</evidence>
<feature type="signal peptide" evidence="1">
    <location>
        <begin position="1"/>
        <end position="22"/>
    </location>
</feature>
<feature type="chain" id="PRO_5002045292" evidence="1">
    <location>
        <begin position="23"/>
        <end position="58"/>
    </location>
</feature>